<reference evidence="1" key="1">
    <citation type="submission" date="2021-02" db="EMBL/GenBank/DDBJ databases">
        <authorList>
            <person name="Nowell W R."/>
        </authorList>
    </citation>
    <scope>NUCLEOTIDE SEQUENCE</scope>
</reference>
<proteinExistence type="predicted"/>
<name>A0A8S2YZ24_9BILA</name>
<evidence type="ECO:0000313" key="2">
    <source>
        <dbReference type="Proteomes" id="UP000676336"/>
    </source>
</evidence>
<accession>A0A8S2YZ24</accession>
<dbReference type="SUPFAM" id="SSF52047">
    <property type="entry name" value="RNI-like"/>
    <property type="match status" value="1"/>
</dbReference>
<comment type="caution">
    <text evidence="1">The sequence shown here is derived from an EMBL/GenBank/DDBJ whole genome shotgun (WGS) entry which is preliminary data.</text>
</comment>
<dbReference type="InterPro" id="IPR032675">
    <property type="entry name" value="LRR_dom_sf"/>
</dbReference>
<protein>
    <submittedName>
        <fullName evidence="1">Uncharacterized protein</fullName>
    </submittedName>
</protein>
<evidence type="ECO:0000313" key="1">
    <source>
        <dbReference type="EMBL" id="CAF4576589.1"/>
    </source>
</evidence>
<gene>
    <name evidence="1" type="ORF">SMN809_LOCUS38094</name>
</gene>
<dbReference type="EMBL" id="CAJOBI010098528">
    <property type="protein sequence ID" value="CAF4576589.1"/>
    <property type="molecule type" value="Genomic_DNA"/>
</dbReference>
<dbReference type="AlphaFoldDB" id="A0A8S2YZ24"/>
<dbReference type="Proteomes" id="UP000676336">
    <property type="component" value="Unassembled WGS sequence"/>
</dbReference>
<organism evidence="1 2">
    <name type="scientific">Rotaria magnacalcarata</name>
    <dbReference type="NCBI Taxonomy" id="392030"/>
    <lineage>
        <taxon>Eukaryota</taxon>
        <taxon>Metazoa</taxon>
        <taxon>Spiralia</taxon>
        <taxon>Gnathifera</taxon>
        <taxon>Rotifera</taxon>
        <taxon>Eurotatoria</taxon>
        <taxon>Bdelloidea</taxon>
        <taxon>Philodinida</taxon>
        <taxon>Philodinidae</taxon>
        <taxon>Rotaria</taxon>
    </lineage>
</organism>
<feature type="non-terminal residue" evidence="1">
    <location>
        <position position="1"/>
    </location>
</feature>
<sequence length="394" mass="46043">LLSLIHEMDQQQMKCFRFVKRDDRYRICTQYNKSTKATTAIEELCPDIWQQIFEYFNAIELFFSLVHITIAGDEVLFNRNHHFRLRKLVLDADITTLPEKLSLDQVISLELHQDSCLSTIEQCLELRSLKLIGLPEWVICFLRKISNANIKLEQLVLTVPGIGSLYDLLASILPLFSLRRLAIYANESEEKVKAGALSLAQTKIEQFILHSCSSISWNELSYILAGLSNIRFLDITLFHHNRNSFCWFTFPKLRYICLILVEVSFEWIIQLVTTMPSLVKLKLKGLVDGEGFIINHKWLNLFESCSSLAIVQANLSLERDTNYFCINMIQAALREINLNLRCIEDYYDYYFTGESQQRWWNLSGMIMKQPVHSWQIMNKDHLIFARKSFISILF</sequence>
<dbReference type="Gene3D" id="3.80.10.10">
    <property type="entry name" value="Ribonuclease Inhibitor"/>
    <property type="match status" value="1"/>
</dbReference>